<dbReference type="Proteomes" id="UP000304900">
    <property type="component" value="Unassembled WGS sequence"/>
</dbReference>
<comment type="cofactor">
    <cofactor evidence="2">
        <name>Mg(2+)</name>
        <dbReference type="ChEBI" id="CHEBI:18420"/>
    </cofactor>
</comment>
<dbReference type="InterPro" id="IPR045121">
    <property type="entry name" value="CoAse"/>
</dbReference>
<gene>
    <name evidence="8" type="ORF">FDK13_04465</name>
</gene>
<dbReference type="OrthoDB" id="9802805at2"/>
<dbReference type="AlphaFoldDB" id="A0A4U6D924"/>
<evidence type="ECO:0000256" key="6">
    <source>
        <dbReference type="ARBA" id="ARBA00023211"/>
    </source>
</evidence>
<evidence type="ECO:0000256" key="1">
    <source>
        <dbReference type="ARBA" id="ARBA00001936"/>
    </source>
</evidence>
<dbReference type="SUPFAM" id="SSF55811">
    <property type="entry name" value="Nudix"/>
    <property type="match status" value="1"/>
</dbReference>
<protein>
    <submittedName>
        <fullName evidence="8">CoA pyrophosphatase</fullName>
    </submittedName>
</protein>
<organism evidence="8 9">
    <name type="scientific">Dyadobacter frigoris</name>
    <dbReference type="NCBI Taxonomy" id="2576211"/>
    <lineage>
        <taxon>Bacteria</taxon>
        <taxon>Pseudomonadati</taxon>
        <taxon>Bacteroidota</taxon>
        <taxon>Cytophagia</taxon>
        <taxon>Cytophagales</taxon>
        <taxon>Spirosomataceae</taxon>
        <taxon>Dyadobacter</taxon>
    </lineage>
</organism>
<accession>A0A4U6D924</accession>
<evidence type="ECO:0000313" key="9">
    <source>
        <dbReference type="Proteomes" id="UP000304900"/>
    </source>
</evidence>
<name>A0A4U6D924_9BACT</name>
<dbReference type="InterPro" id="IPR000086">
    <property type="entry name" value="NUDIX_hydrolase_dom"/>
</dbReference>
<dbReference type="PANTHER" id="PTHR12992:SF11">
    <property type="entry name" value="MITOCHONDRIAL COENZYME A DIPHOSPHATASE NUDT8"/>
    <property type="match status" value="1"/>
</dbReference>
<dbReference type="PANTHER" id="PTHR12992">
    <property type="entry name" value="NUDIX HYDROLASE"/>
    <property type="match status" value="1"/>
</dbReference>
<dbReference type="GO" id="GO:0046872">
    <property type="term" value="F:metal ion binding"/>
    <property type="evidence" value="ECO:0007669"/>
    <property type="project" value="UniProtKB-KW"/>
</dbReference>
<dbReference type="CDD" id="cd03426">
    <property type="entry name" value="NUDIX_CoAse_Nudt7"/>
    <property type="match status" value="1"/>
</dbReference>
<comment type="cofactor">
    <cofactor evidence="1">
        <name>Mn(2+)</name>
        <dbReference type="ChEBI" id="CHEBI:29035"/>
    </cofactor>
</comment>
<proteinExistence type="predicted"/>
<dbReference type="RefSeq" id="WP_137338791.1">
    <property type="nucleotide sequence ID" value="NZ_BSQH01000018.1"/>
</dbReference>
<dbReference type="EMBL" id="SZVO01000002">
    <property type="protein sequence ID" value="TKT93115.1"/>
    <property type="molecule type" value="Genomic_DNA"/>
</dbReference>
<keyword evidence="6" id="KW-0464">Manganese</keyword>
<comment type="caution">
    <text evidence="8">The sequence shown here is derived from an EMBL/GenBank/DDBJ whole genome shotgun (WGS) entry which is preliminary data.</text>
</comment>
<keyword evidence="9" id="KW-1185">Reference proteome</keyword>
<evidence type="ECO:0000256" key="5">
    <source>
        <dbReference type="ARBA" id="ARBA00022842"/>
    </source>
</evidence>
<keyword evidence="5" id="KW-0460">Magnesium</keyword>
<sequence>MAQGSFSVFTNELFQKLKDPLPGESAHQVMQSSSKLRFTVKPNERTRKSAVLILFYPYGNEIYFPLILRPAYDGVHSGQVAFPGGRYEKTDENLIRTALREAQEEIGLRLNDVKVLGILTELFIPASNFYVLPVVATIPYRPDFYPDPREVEDIFQIKLKEISDVSIIGTSEIQIRGVQIVAPHYEVNGYKIWGATAMMISELLSVIGTVDLEV</sequence>
<evidence type="ECO:0000313" key="8">
    <source>
        <dbReference type="EMBL" id="TKT93115.1"/>
    </source>
</evidence>
<evidence type="ECO:0000256" key="3">
    <source>
        <dbReference type="ARBA" id="ARBA00022723"/>
    </source>
</evidence>
<reference evidence="8 9" key="1">
    <citation type="submission" date="2019-05" db="EMBL/GenBank/DDBJ databases">
        <title>Dyadobacter AR-3-8 sp. nov., isolated from arctic soil.</title>
        <authorList>
            <person name="Chaudhary D.K."/>
        </authorList>
    </citation>
    <scope>NUCLEOTIDE SEQUENCE [LARGE SCALE GENOMIC DNA]</scope>
    <source>
        <strain evidence="8 9">AR-3-8</strain>
    </source>
</reference>
<evidence type="ECO:0000256" key="4">
    <source>
        <dbReference type="ARBA" id="ARBA00022801"/>
    </source>
</evidence>
<feature type="domain" description="Nudix hydrolase" evidence="7">
    <location>
        <begin position="46"/>
        <end position="179"/>
    </location>
</feature>
<dbReference type="Gene3D" id="3.90.79.10">
    <property type="entry name" value="Nucleoside Triphosphate Pyrophosphohydrolase"/>
    <property type="match status" value="1"/>
</dbReference>
<dbReference type="InterPro" id="IPR015797">
    <property type="entry name" value="NUDIX_hydrolase-like_dom_sf"/>
</dbReference>
<evidence type="ECO:0000259" key="7">
    <source>
        <dbReference type="PROSITE" id="PS51462"/>
    </source>
</evidence>
<keyword evidence="3" id="KW-0479">Metal-binding</keyword>
<dbReference type="GO" id="GO:0010945">
    <property type="term" value="F:coenzyme A diphosphatase activity"/>
    <property type="evidence" value="ECO:0007669"/>
    <property type="project" value="InterPro"/>
</dbReference>
<dbReference type="PROSITE" id="PS51462">
    <property type="entry name" value="NUDIX"/>
    <property type="match status" value="1"/>
</dbReference>
<keyword evidence="4" id="KW-0378">Hydrolase</keyword>
<evidence type="ECO:0000256" key="2">
    <source>
        <dbReference type="ARBA" id="ARBA00001946"/>
    </source>
</evidence>
<dbReference type="Pfam" id="PF00293">
    <property type="entry name" value="NUDIX"/>
    <property type="match status" value="1"/>
</dbReference>